<dbReference type="AlphaFoldDB" id="A0A4D6NPG7"/>
<dbReference type="Gene3D" id="3.40.50.720">
    <property type="entry name" value="NAD(P)-binding Rossmann-like Domain"/>
    <property type="match status" value="1"/>
</dbReference>
<dbReference type="SUPFAM" id="SSF51735">
    <property type="entry name" value="NAD(P)-binding Rossmann-fold domains"/>
    <property type="match status" value="1"/>
</dbReference>
<dbReference type="Proteomes" id="UP000501690">
    <property type="component" value="Linkage Group LG11"/>
</dbReference>
<evidence type="ECO:0000256" key="2">
    <source>
        <dbReference type="ARBA" id="ARBA00023027"/>
    </source>
</evidence>
<organism evidence="4 5">
    <name type="scientific">Vigna unguiculata</name>
    <name type="common">Cowpea</name>
    <dbReference type="NCBI Taxonomy" id="3917"/>
    <lineage>
        <taxon>Eukaryota</taxon>
        <taxon>Viridiplantae</taxon>
        <taxon>Streptophyta</taxon>
        <taxon>Embryophyta</taxon>
        <taxon>Tracheophyta</taxon>
        <taxon>Spermatophyta</taxon>
        <taxon>Magnoliopsida</taxon>
        <taxon>eudicotyledons</taxon>
        <taxon>Gunneridae</taxon>
        <taxon>Pentapetalae</taxon>
        <taxon>rosids</taxon>
        <taxon>fabids</taxon>
        <taxon>Fabales</taxon>
        <taxon>Fabaceae</taxon>
        <taxon>Papilionoideae</taxon>
        <taxon>50 kb inversion clade</taxon>
        <taxon>NPAAA clade</taxon>
        <taxon>indigoferoid/millettioid clade</taxon>
        <taxon>Phaseoleae</taxon>
        <taxon>Vigna</taxon>
    </lineage>
</organism>
<dbReference type="PANTHER" id="PTHR43574">
    <property type="entry name" value="EPIMERASE-RELATED"/>
    <property type="match status" value="1"/>
</dbReference>
<evidence type="ECO:0000256" key="3">
    <source>
        <dbReference type="ARBA" id="ARBA00023235"/>
    </source>
</evidence>
<evidence type="ECO:0000313" key="5">
    <source>
        <dbReference type="Proteomes" id="UP000501690"/>
    </source>
</evidence>
<sequence length="192" mass="20994">MNHNDNTGHHYDAKIGHQICNAATRSTMAAPFARSPSRSTRGTTVEISATAKSHCLIKPKDPTDQPASLYVASLKGKQITIFESPDGGTVARDFTYIDDIVKGCLGAFDTAKKSTGSGRKKKGPAQLRIFNLGNTSLVPVSELVAILEKLLKVKAKGVPRARFCEIKSFERAKEKTIDDDEQRSVLCREKFN</sequence>
<accession>A0A4D6NPG7</accession>
<name>A0A4D6NPG7_VIGUN</name>
<proteinExistence type="inferred from homology"/>
<protein>
    <submittedName>
        <fullName evidence="4">UDP-glucuronate 4-epimerase</fullName>
    </submittedName>
</protein>
<keyword evidence="2" id="KW-0520">NAD</keyword>
<comment type="similarity">
    <text evidence="1">Belongs to the NAD(P)-dependent epimerase/dehydratase family.</text>
</comment>
<dbReference type="GO" id="GO:0016853">
    <property type="term" value="F:isomerase activity"/>
    <property type="evidence" value="ECO:0007669"/>
    <property type="project" value="UniProtKB-KW"/>
</dbReference>
<reference evidence="4 5" key="1">
    <citation type="submission" date="2019-04" db="EMBL/GenBank/DDBJ databases">
        <title>An improved genome assembly and genetic linkage map for asparagus bean, Vigna unguiculata ssp. sesquipedialis.</title>
        <authorList>
            <person name="Xia Q."/>
            <person name="Zhang R."/>
            <person name="Dong Y."/>
        </authorList>
    </citation>
    <scope>NUCLEOTIDE SEQUENCE [LARGE SCALE GENOMIC DNA]</scope>
    <source>
        <tissue evidence="4">Leaf</tissue>
    </source>
</reference>
<gene>
    <name evidence="4" type="ORF">DEO72_LG11g1429</name>
</gene>
<evidence type="ECO:0000256" key="1">
    <source>
        <dbReference type="ARBA" id="ARBA00007637"/>
    </source>
</evidence>
<keyword evidence="3" id="KW-0413">Isomerase</keyword>
<evidence type="ECO:0000313" key="4">
    <source>
        <dbReference type="EMBL" id="QCE14429.1"/>
    </source>
</evidence>
<keyword evidence="5" id="KW-1185">Reference proteome</keyword>
<dbReference type="InterPro" id="IPR036291">
    <property type="entry name" value="NAD(P)-bd_dom_sf"/>
</dbReference>
<dbReference type="EMBL" id="CP039355">
    <property type="protein sequence ID" value="QCE14429.1"/>
    <property type="molecule type" value="Genomic_DNA"/>
</dbReference>